<feature type="non-terminal residue" evidence="5">
    <location>
        <position position="1149"/>
    </location>
</feature>
<evidence type="ECO:0000256" key="2">
    <source>
        <dbReference type="SAM" id="MobiDB-lite"/>
    </source>
</evidence>
<dbReference type="EMBL" id="CAJOBA010005549">
    <property type="protein sequence ID" value="CAF3747217.1"/>
    <property type="molecule type" value="Genomic_DNA"/>
</dbReference>
<dbReference type="Proteomes" id="UP000677228">
    <property type="component" value="Unassembled WGS sequence"/>
</dbReference>
<evidence type="ECO:0000313" key="6">
    <source>
        <dbReference type="EMBL" id="CAF3747217.1"/>
    </source>
</evidence>
<evidence type="ECO:0000259" key="4">
    <source>
        <dbReference type="Pfam" id="PF01156"/>
    </source>
</evidence>
<reference evidence="5" key="1">
    <citation type="submission" date="2021-02" db="EMBL/GenBank/DDBJ databases">
        <authorList>
            <person name="Nowell W R."/>
        </authorList>
    </citation>
    <scope>NUCLEOTIDE SEQUENCE</scope>
</reference>
<name>A0A8S2DIA9_9BILA</name>
<dbReference type="InterPro" id="IPR001910">
    <property type="entry name" value="Inosine/uridine_hydrolase_dom"/>
</dbReference>
<gene>
    <name evidence="5" type="ORF">OVA965_LOCUS13355</name>
    <name evidence="6" type="ORF">TMI583_LOCUS13357</name>
</gene>
<comment type="caution">
    <text evidence="5">The sequence shown here is derived from an EMBL/GenBank/DDBJ whole genome shotgun (WGS) entry which is preliminary data.</text>
</comment>
<dbReference type="Gene3D" id="3.90.245.10">
    <property type="entry name" value="Ribonucleoside hydrolase-like"/>
    <property type="match status" value="1"/>
</dbReference>
<dbReference type="InterPro" id="IPR036716">
    <property type="entry name" value="Pest_crys_N_sf"/>
</dbReference>
<dbReference type="GO" id="GO:0016799">
    <property type="term" value="F:hydrolase activity, hydrolyzing N-glycosyl compounds"/>
    <property type="evidence" value="ECO:0007669"/>
    <property type="project" value="InterPro"/>
</dbReference>
<dbReference type="SUPFAM" id="SSF53590">
    <property type="entry name" value="Nucleoside hydrolase"/>
    <property type="match status" value="1"/>
</dbReference>
<accession>A0A8S2DIA9</accession>
<dbReference type="SUPFAM" id="SSF56849">
    <property type="entry name" value="delta-Endotoxin (insectocide), N-terminal domain"/>
    <property type="match status" value="1"/>
</dbReference>
<evidence type="ECO:0000313" key="7">
    <source>
        <dbReference type="Proteomes" id="UP000677228"/>
    </source>
</evidence>
<dbReference type="AlphaFoldDB" id="A0A8S2DIA9"/>
<comment type="similarity">
    <text evidence="1">Belongs to the IUNH family.</text>
</comment>
<keyword evidence="3" id="KW-0732">Signal</keyword>
<organism evidence="5 7">
    <name type="scientific">Didymodactylos carnosus</name>
    <dbReference type="NCBI Taxonomy" id="1234261"/>
    <lineage>
        <taxon>Eukaryota</taxon>
        <taxon>Metazoa</taxon>
        <taxon>Spiralia</taxon>
        <taxon>Gnathifera</taxon>
        <taxon>Rotifera</taxon>
        <taxon>Eurotatoria</taxon>
        <taxon>Bdelloidea</taxon>
        <taxon>Philodinida</taxon>
        <taxon>Philodinidae</taxon>
        <taxon>Didymodactylos</taxon>
    </lineage>
</organism>
<feature type="signal peptide" evidence="3">
    <location>
        <begin position="1"/>
        <end position="23"/>
    </location>
</feature>
<dbReference type="GO" id="GO:0090729">
    <property type="term" value="F:toxin activity"/>
    <property type="evidence" value="ECO:0007669"/>
    <property type="project" value="InterPro"/>
</dbReference>
<dbReference type="PROSITE" id="PS51257">
    <property type="entry name" value="PROKAR_LIPOPROTEIN"/>
    <property type="match status" value="1"/>
</dbReference>
<evidence type="ECO:0000313" key="5">
    <source>
        <dbReference type="EMBL" id="CAF0976452.1"/>
    </source>
</evidence>
<feature type="domain" description="Inosine/uridine-preferring nucleoside hydrolase" evidence="4">
    <location>
        <begin position="584"/>
        <end position="864"/>
    </location>
</feature>
<feature type="region of interest" description="Disordered" evidence="2">
    <location>
        <begin position="954"/>
        <end position="978"/>
    </location>
</feature>
<dbReference type="Proteomes" id="UP000682733">
    <property type="component" value="Unassembled WGS sequence"/>
</dbReference>
<dbReference type="Gene3D" id="1.20.190.10">
    <property type="entry name" value="Pesticidal crystal protein, N-terminal domain"/>
    <property type="match status" value="1"/>
</dbReference>
<feature type="chain" id="PRO_5035707253" description="Inosine/uridine-preferring nucleoside hydrolase domain-containing protein" evidence="3">
    <location>
        <begin position="24"/>
        <end position="1149"/>
    </location>
</feature>
<protein>
    <recommendedName>
        <fullName evidence="4">Inosine/uridine-preferring nucleoside hydrolase domain-containing protein</fullName>
    </recommendedName>
</protein>
<dbReference type="Pfam" id="PF01156">
    <property type="entry name" value="IU_nuc_hydro"/>
    <property type="match status" value="1"/>
</dbReference>
<feature type="compositionally biased region" description="Polar residues" evidence="2">
    <location>
        <begin position="965"/>
        <end position="978"/>
    </location>
</feature>
<evidence type="ECO:0000256" key="1">
    <source>
        <dbReference type="ARBA" id="ARBA00009176"/>
    </source>
</evidence>
<dbReference type="InterPro" id="IPR036452">
    <property type="entry name" value="Ribo_hydro-like"/>
</dbReference>
<evidence type="ECO:0000256" key="3">
    <source>
        <dbReference type="SAM" id="SignalP"/>
    </source>
</evidence>
<proteinExistence type="inferred from homology"/>
<sequence length="1149" mass="130027">MSIKPEITLLLVLLVFSCGQVGGDVAAAISREVGKRSNIAIAVRSTDNIKSKLLNSLILLQIDKRAARFSFRTEIDASSNDILTLAVASAQTLLGVIPGVGPFLALGFTVIWSLMGPKFEEEEVSLETQVQGYVQEAIALSKTKIYEGKLIQVHENLDFYNRSSMDWFNDNSSTTKRDIVRDRFNIAYDKVTEIVNVGGAQDYLYAIISSTTLAHQLIITLLKDVTRFGMQWDYGASVFNKFIQDRPKYAIISYNQISRAFNQFDGVLYSASSQEAKGEVPYVAIQAYPSVMIRACFLQRTLHYLRTELYPYGEPAQITSGSLPQNTLYYQIYGELDTASGYSSGSKNYNVDQERKRHAENCVLGRTTPYREQVAQCTPNGNGEKPSCISFTSFYQTFRSRSMAEQAELGTNVITPYLAVTVTGNYFIRMYFTPSNSIINILSPVLNIHISMEFYTARAVVALRPTKQIIAPFPVKEIVPSSKSGPKVIYKFQNYKATTMIYFWCMTTELTSYKSINLTALEKFRVLVDKTQNWTFHALELYRVDPSTNGTHTYHTTSYEIVQYEPDNKIRHHDSTPFYTAPIVLTLLSKLNCEYGVPVAYGESTPSLLIPGYTVPITLINNVNKYFQCLNATIDPSVQPSPFDAVELITYILKDSNQPVDILVLGSFTNIAEAIIRDRTIVSKIGTLYFSSDTDLQRRRIKKFLLPQIFDASGILVDDVSPNVWIDILAAQRVFAAGIRHIVIMPIATQQALPYNTTQAQAILQDKNIHLKPFVYKLVMSFATCLNEPESGLRWWDNSAAQLMVQLQQNNTKHGFCTKFLSNQHLEFILSPFAGQNFGSEVIDNKNHLTNVQICTKANDQIFLETFLTTISAKHSCQYSNKYKDRYDIVLQKKLLKNMETDVLIKQTKANLSQFVAAASLIPTHNSLQEEGAHDLTQIQDFLNDPATIKVQPKHQKTRVVPKELSSTSANSIHGSQPINYRRQLSNTTVSKSAEQYARGFDFPPIKICPMNKNVRLNGEAVMRFINDFKTEHCQTFKISFWRISNGRILLYSQNRETFSCLLDERIFPRLLDNQKFEIEWPRKIPAQLSLLMLGVPSGTNIDELRQDVQRIYPSIVTAASQPTHKSMTSVNVRLDFRNSTEYDRCKEI</sequence>
<dbReference type="EMBL" id="CAJNOK010005544">
    <property type="protein sequence ID" value="CAF0976452.1"/>
    <property type="molecule type" value="Genomic_DNA"/>
</dbReference>